<dbReference type="InterPro" id="IPR028082">
    <property type="entry name" value="Peripla_BP_I"/>
</dbReference>
<keyword evidence="7" id="KW-1185">Reference proteome</keyword>
<reference evidence="6 7" key="1">
    <citation type="submission" date="2016-06" db="EMBL/GenBank/DDBJ databases">
        <title>Genome sequencing of Cryobacterium arcticum PAMC 27867.</title>
        <authorList>
            <person name="Lee J."/>
            <person name="Kim O.-S."/>
        </authorList>
    </citation>
    <scope>NUCLEOTIDE SEQUENCE [LARGE SCALE GENOMIC DNA]</scope>
    <source>
        <strain evidence="6 7">PAMC 27867</strain>
    </source>
</reference>
<dbReference type="InterPro" id="IPR025997">
    <property type="entry name" value="SBP_2_dom"/>
</dbReference>
<feature type="chain" id="PRO_5008520043" evidence="4">
    <location>
        <begin position="28"/>
        <end position="314"/>
    </location>
</feature>
<dbReference type="Gene3D" id="3.40.50.2300">
    <property type="match status" value="2"/>
</dbReference>
<gene>
    <name evidence="6" type="ORF">PA27867_3333</name>
</gene>
<dbReference type="PATRIC" id="fig|670052.7.peg.3430"/>
<organism evidence="6 7">
    <name type="scientific">Cryobacterium arcticum</name>
    <dbReference type="NCBI Taxonomy" id="670052"/>
    <lineage>
        <taxon>Bacteria</taxon>
        <taxon>Bacillati</taxon>
        <taxon>Actinomycetota</taxon>
        <taxon>Actinomycetes</taxon>
        <taxon>Micrococcales</taxon>
        <taxon>Microbacteriaceae</taxon>
        <taxon>Cryobacterium</taxon>
    </lineage>
</organism>
<sequence length="314" mass="31304" precursor="true">MKSSSFRRIAAVTATAALILAGTTACGRGGGDEASGPKVVLAISTLNNPFFVELRDGAQAAADEAGVDLYIVDAQNDSATQANQLATATAGSTKAVIVNPVDSDAASASVNALTAANIPVIGVDRTVNDATLTSLVASDNVAGGKQAADELAAAMGEKGTVISLQGVSGTSASRDRGAGFDEGIAAYPDITVVAEQTANFDRASALDVTTNLLQANPGVTGIFAENDEMALGAIQALGARAGSEVMVVGFDGTADGLTAISDGSLYATVAQQPAELGRLAIELAIKAIDGDDVDATVPVDVVAVTKTNVGDFSK</sequence>
<name>A0A1B1BNL2_9MICO</name>
<evidence type="ECO:0000256" key="1">
    <source>
        <dbReference type="ARBA" id="ARBA00004196"/>
    </source>
</evidence>
<dbReference type="OrthoDB" id="9813037at2"/>
<evidence type="ECO:0000313" key="6">
    <source>
        <dbReference type="EMBL" id="ANP74262.1"/>
    </source>
</evidence>
<dbReference type="EMBL" id="CP016282">
    <property type="protein sequence ID" value="ANP74262.1"/>
    <property type="molecule type" value="Genomic_DNA"/>
</dbReference>
<feature type="signal peptide" evidence="4">
    <location>
        <begin position="1"/>
        <end position="27"/>
    </location>
</feature>
<dbReference type="PANTHER" id="PTHR46847">
    <property type="entry name" value="D-ALLOSE-BINDING PERIPLASMIC PROTEIN-RELATED"/>
    <property type="match status" value="1"/>
</dbReference>
<dbReference type="GO" id="GO:0030246">
    <property type="term" value="F:carbohydrate binding"/>
    <property type="evidence" value="ECO:0007669"/>
    <property type="project" value="UniProtKB-ARBA"/>
</dbReference>
<accession>A0A1B1BNL2</accession>
<dbReference type="Pfam" id="PF13407">
    <property type="entry name" value="Peripla_BP_4"/>
    <property type="match status" value="1"/>
</dbReference>
<evidence type="ECO:0000256" key="3">
    <source>
        <dbReference type="ARBA" id="ARBA00022729"/>
    </source>
</evidence>
<evidence type="ECO:0000313" key="7">
    <source>
        <dbReference type="Proteomes" id="UP000092582"/>
    </source>
</evidence>
<proteinExistence type="inferred from homology"/>
<evidence type="ECO:0000259" key="5">
    <source>
        <dbReference type="Pfam" id="PF13407"/>
    </source>
</evidence>
<dbReference type="STRING" id="670052.PA27867_3333"/>
<dbReference type="Proteomes" id="UP000092582">
    <property type="component" value="Chromosome 1"/>
</dbReference>
<evidence type="ECO:0000256" key="4">
    <source>
        <dbReference type="SAM" id="SignalP"/>
    </source>
</evidence>
<evidence type="ECO:0000256" key="2">
    <source>
        <dbReference type="ARBA" id="ARBA00007639"/>
    </source>
</evidence>
<comment type="similarity">
    <text evidence="2">Belongs to the bacterial solute-binding protein 2 family.</text>
</comment>
<protein>
    <submittedName>
        <fullName evidence="6">ABC transporter substrate-binding protein</fullName>
    </submittedName>
</protein>
<dbReference type="AlphaFoldDB" id="A0A1B1BNL2"/>
<dbReference type="SUPFAM" id="SSF53822">
    <property type="entry name" value="Periplasmic binding protein-like I"/>
    <property type="match status" value="1"/>
</dbReference>
<keyword evidence="3 4" id="KW-0732">Signal</keyword>
<dbReference type="RefSeq" id="WP_066598215.1">
    <property type="nucleotide sequence ID" value="NZ_CP016282.1"/>
</dbReference>
<comment type="subcellular location">
    <subcellularLocation>
        <location evidence="1">Cell envelope</location>
    </subcellularLocation>
</comment>
<dbReference type="PROSITE" id="PS51257">
    <property type="entry name" value="PROKAR_LIPOPROTEIN"/>
    <property type="match status" value="1"/>
</dbReference>
<dbReference type="KEGG" id="cart:PA27867_3333"/>
<dbReference type="GO" id="GO:0030313">
    <property type="term" value="C:cell envelope"/>
    <property type="evidence" value="ECO:0007669"/>
    <property type="project" value="UniProtKB-SubCell"/>
</dbReference>
<feature type="domain" description="Periplasmic binding protein" evidence="5">
    <location>
        <begin position="40"/>
        <end position="291"/>
    </location>
</feature>
<dbReference type="PANTHER" id="PTHR46847:SF1">
    <property type="entry name" value="D-ALLOSE-BINDING PERIPLASMIC PROTEIN-RELATED"/>
    <property type="match status" value="1"/>
</dbReference>